<dbReference type="Gene3D" id="3.40.50.1820">
    <property type="entry name" value="alpha/beta hydrolase"/>
    <property type="match status" value="1"/>
</dbReference>
<dbReference type="Proteomes" id="UP000197065">
    <property type="component" value="Unassembled WGS sequence"/>
</dbReference>
<feature type="domain" description="Serine aminopeptidase S33" evidence="1">
    <location>
        <begin position="78"/>
        <end position="328"/>
    </location>
</feature>
<evidence type="ECO:0000313" key="2">
    <source>
        <dbReference type="EMBL" id="SNB61332.1"/>
    </source>
</evidence>
<dbReference type="SUPFAM" id="SSF53474">
    <property type="entry name" value="alpha/beta-Hydrolases"/>
    <property type="match status" value="1"/>
</dbReference>
<dbReference type="PANTHER" id="PTHR11614">
    <property type="entry name" value="PHOSPHOLIPASE-RELATED"/>
    <property type="match status" value="1"/>
</dbReference>
<keyword evidence="3" id="KW-1185">Reference proteome</keyword>
<proteinExistence type="predicted"/>
<dbReference type="AlphaFoldDB" id="A0A212QPI8"/>
<accession>A0A212QPI8</accession>
<gene>
    <name evidence="2" type="ORF">SAMN07250955_102184</name>
</gene>
<dbReference type="EMBL" id="FYEH01000002">
    <property type="protein sequence ID" value="SNB61332.1"/>
    <property type="molecule type" value="Genomic_DNA"/>
</dbReference>
<dbReference type="InterPro" id="IPR022742">
    <property type="entry name" value="Hydrolase_4"/>
</dbReference>
<sequence length="365" mass="40423">MSIGPRRLSTLDRWLAIRAISFGGWSAAHHSNAVAFLRADLKTMDSLTDSRRLEVRMLEGKAGLLRIGIARPASPSLGTILILNGRAEFIEKYRSSLEILVGWSYTAVIMDWSGQGGSWRDERHSRKGHVDDFAVYLDDIDCVLGWMRQSGMETIDLVIGHSMGGHLVLRGLVERDLRAAAAIFIAPMFDIRIGLPRWLARGVAGLGTAVGLARAYAPGQQEIHPARRRFESNPLTSDPELFESFRQLLLHHDAYRVGGVTYGWLRAAFRSIAWTWQPGYGEGLKLPMTVLTGEQDRIVSNQAAALMAARLLARHVDLAGARHDLLWEVAPVRDRLWREIRVILDALEANRPTPIASLSAIAAGA</sequence>
<evidence type="ECO:0000313" key="3">
    <source>
        <dbReference type="Proteomes" id="UP000197065"/>
    </source>
</evidence>
<dbReference type="OrthoDB" id="9788260at2"/>
<dbReference type="Pfam" id="PF12146">
    <property type="entry name" value="Hydrolase_4"/>
    <property type="match status" value="1"/>
</dbReference>
<name>A0A212QPI8_9PROT</name>
<dbReference type="InterPro" id="IPR029058">
    <property type="entry name" value="AB_hydrolase_fold"/>
</dbReference>
<evidence type="ECO:0000259" key="1">
    <source>
        <dbReference type="Pfam" id="PF12146"/>
    </source>
</evidence>
<reference evidence="2 3" key="1">
    <citation type="submission" date="2017-06" db="EMBL/GenBank/DDBJ databases">
        <authorList>
            <person name="Kim H.J."/>
            <person name="Triplett B.A."/>
        </authorList>
    </citation>
    <scope>NUCLEOTIDE SEQUENCE [LARGE SCALE GENOMIC DNA]</scope>
    <source>
        <strain evidence="2 3">B29T1</strain>
    </source>
</reference>
<organism evidence="2 3">
    <name type="scientific">Arboricoccus pini</name>
    <dbReference type="NCBI Taxonomy" id="1963835"/>
    <lineage>
        <taxon>Bacteria</taxon>
        <taxon>Pseudomonadati</taxon>
        <taxon>Pseudomonadota</taxon>
        <taxon>Alphaproteobacteria</taxon>
        <taxon>Geminicoccales</taxon>
        <taxon>Geminicoccaceae</taxon>
        <taxon>Arboricoccus</taxon>
    </lineage>
</organism>
<protein>
    <submittedName>
        <fullName evidence="2">Lysophospholipase</fullName>
    </submittedName>
</protein>
<dbReference type="InterPro" id="IPR051044">
    <property type="entry name" value="MAG_DAG_Lipase"/>
</dbReference>